<dbReference type="PROSITE" id="PS00062">
    <property type="entry name" value="ALDOKETO_REDUCTASE_2"/>
    <property type="match status" value="1"/>
</dbReference>
<evidence type="ECO:0000256" key="2">
    <source>
        <dbReference type="ARBA" id="ARBA00022857"/>
    </source>
</evidence>
<keyword evidence="9" id="KW-1185">Reference proteome</keyword>
<feature type="binding site" evidence="5">
    <location>
        <position position="117"/>
    </location>
    <ligand>
        <name>substrate</name>
    </ligand>
</feature>
<name>A0A081BIN3_9LACO</name>
<accession>A0A081BIN3</accession>
<evidence type="ECO:0000256" key="5">
    <source>
        <dbReference type="PIRSR" id="PIRSR000097-2"/>
    </source>
</evidence>
<dbReference type="PIRSF" id="PIRSF000097">
    <property type="entry name" value="AKR"/>
    <property type="match status" value="1"/>
</dbReference>
<keyword evidence="3" id="KW-0560">Oxidoreductase</keyword>
<dbReference type="AlphaFoldDB" id="A0A081BIN3"/>
<dbReference type="STRING" id="1291743.LOSG293_140400"/>
<dbReference type="OrthoDB" id="9804790at2"/>
<dbReference type="PANTHER" id="PTHR43827:SF3">
    <property type="entry name" value="NADP-DEPENDENT OXIDOREDUCTASE DOMAIN-CONTAINING PROTEIN"/>
    <property type="match status" value="1"/>
</dbReference>
<dbReference type="PROSITE" id="PS00798">
    <property type="entry name" value="ALDOKETO_REDUCTASE_1"/>
    <property type="match status" value="1"/>
</dbReference>
<reference evidence="8" key="1">
    <citation type="journal article" date="2014" name="Genome Announc.">
        <title>Draft Genome Sequence of Lactobacillus oryzae Strain SG293T.</title>
        <authorList>
            <person name="Tanizawa Y."/>
            <person name="Fujisawa T."/>
            <person name="Mochizuki T."/>
            <person name="Kaminuma E."/>
            <person name="Nakamura Y."/>
            <person name="Tohno M."/>
        </authorList>
    </citation>
    <scope>NUCLEOTIDE SEQUENCE [LARGE SCALE GENOMIC DNA]</scope>
    <source>
        <strain evidence="8">SG293</strain>
    </source>
</reference>
<sequence>MECLGLACQSVSMESIRNGIEIPQVGFGTWQIPGGQTAYDAVANALKTGYRHIDTAQAYANESSVGKAIKDSGIAREDIFLTTKLPARIKGYQAALDAFDKTLENLDMTYVDLYLIHAPWPWDAIGTEHDKENVETWRAMEEILKSGRAKAIGVSNFDVHDMRNILEHGTVTPAVNQIQYYIGFTEPKIADFAKSNDILIEAYSPLATGDLLDNDEVKELAAKYKVSVAQLALRFCIENGALPLPKATTQAHIEANAQLDFTIDNADMKRLNKMVDAAPSHFHNPTQG</sequence>
<dbReference type="eggNOG" id="COG0656">
    <property type="taxonomic scope" value="Bacteria"/>
</dbReference>
<comment type="caution">
    <text evidence="8">The sequence shown here is derived from an EMBL/GenBank/DDBJ whole genome shotgun (WGS) entry which is preliminary data.</text>
</comment>
<dbReference type="InterPro" id="IPR020471">
    <property type="entry name" value="AKR"/>
</dbReference>
<feature type="active site" description="Proton donor" evidence="4">
    <location>
        <position position="59"/>
    </location>
</feature>
<feature type="site" description="Lowers pKa of active site Tyr" evidence="6">
    <location>
        <position position="84"/>
    </location>
</feature>
<protein>
    <submittedName>
        <fullName evidence="8">2,5-diketo-D-gluconate reductase</fullName>
    </submittedName>
</protein>
<evidence type="ECO:0000256" key="3">
    <source>
        <dbReference type="ARBA" id="ARBA00023002"/>
    </source>
</evidence>
<dbReference type="GO" id="GO:0016616">
    <property type="term" value="F:oxidoreductase activity, acting on the CH-OH group of donors, NAD or NADP as acceptor"/>
    <property type="evidence" value="ECO:0007669"/>
    <property type="project" value="UniProtKB-ARBA"/>
</dbReference>
<evidence type="ECO:0000256" key="4">
    <source>
        <dbReference type="PIRSR" id="PIRSR000097-1"/>
    </source>
</evidence>
<dbReference type="InterPro" id="IPR036812">
    <property type="entry name" value="NAD(P)_OxRdtase_dom_sf"/>
</dbReference>
<dbReference type="InterPro" id="IPR023210">
    <property type="entry name" value="NADP_OxRdtase_dom"/>
</dbReference>
<organism evidence="8 9">
    <name type="scientific">Secundilactobacillus oryzae JCM 18671</name>
    <dbReference type="NCBI Taxonomy" id="1291743"/>
    <lineage>
        <taxon>Bacteria</taxon>
        <taxon>Bacillati</taxon>
        <taxon>Bacillota</taxon>
        <taxon>Bacilli</taxon>
        <taxon>Lactobacillales</taxon>
        <taxon>Lactobacillaceae</taxon>
        <taxon>Secundilactobacillus</taxon>
    </lineage>
</organism>
<evidence type="ECO:0000313" key="8">
    <source>
        <dbReference type="EMBL" id="GAK47901.1"/>
    </source>
</evidence>
<dbReference type="PRINTS" id="PR00069">
    <property type="entry name" value="ALDKETRDTASE"/>
</dbReference>
<dbReference type="EMBL" id="BBJM01000014">
    <property type="protein sequence ID" value="GAK47901.1"/>
    <property type="molecule type" value="Genomic_DNA"/>
</dbReference>
<dbReference type="CDD" id="cd19071">
    <property type="entry name" value="AKR_AKR1-5-like"/>
    <property type="match status" value="1"/>
</dbReference>
<proteinExistence type="inferred from homology"/>
<comment type="similarity">
    <text evidence="1">Belongs to the aldo/keto reductase family.</text>
</comment>
<gene>
    <name evidence="8" type="ORF">LOSG293_140400</name>
</gene>
<dbReference type="Proteomes" id="UP000028700">
    <property type="component" value="Unassembled WGS sequence"/>
</dbReference>
<evidence type="ECO:0000313" key="9">
    <source>
        <dbReference type="Proteomes" id="UP000028700"/>
    </source>
</evidence>
<keyword evidence="2" id="KW-0521">NADP</keyword>
<feature type="domain" description="NADP-dependent oxidoreductase" evidence="7">
    <location>
        <begin position="25"/>
        <end position="274"/>
    </location>
</feature>
<dbReference type="FunFam" id="3.20.20.100:FF:000002">
    <property type="entry name" value="2,5-diketo-D-gluconic acid reductase A"/>
    <property type="match status" value="1"/>
</dbReference>
<dbReference type="PANTHER" id="PTHR43827">
    <property type="entry name" value="2,5-DIKETO-D-GLUCONIC ACID REDUCTASE"/>
    <property type="match status" value="1"/>
</dbReference>
<dbReference type="SUPFAM" id="SSF51430">
    <property type="entry name" value="NAD(P)-linked oxidoreductase"/>
    <property type="match status" value="1"/>
</dbReference>
<evidence type="ECO:0000256" key="6">
    <source>
        <dbReference type="PIRSR" id="PIRSR000097-3"/>
    </source>
</evidence>
<dbReference type="InterPro" id="IPR018170">
    <property type="entry name" value="Aldo/ket_reductase_CS"/>
</dbReference>
<evidence type="ECO:0000259" key="7">
    <source>
        <dbReference type="Pfam" id="PF00248"/>
    </source>
</evidence>
<dbReference type="Pfam" id="PF00248">
    <property type="entry name" value="Aldo_ket_red"/>
    <property type="match status" value="1"/>
</dbReference>
<dbReference type="Gene3D" id="3.20.20.100">
    <property type="entry name" value="NADP-dependent oxidoreductase domain"/>
    <property type="match status" value="1"/>
</dbReference>
<evidence type="ECO:0000256" key="1">
    <source>
        <dbReference type="ARBA" id="ARBA00007905"/>
    </source>
</evidence>